<evidence type="ECO:0000313" key="7">
    <source>
        <dbReference type="EMBL" id="EFO79386.1"/>
    </source>
</evidence>
<evidence type="ECO:0000256" key="5">
    <source>
        <dbReference type="SAM" id="MobiDB-lite"/>
    </source>
</evidence>
<dbReference type="InterPro" id="IPR003439">
    <property type="entry name" value="ABC_transporter-like_ATP-bd"/>
</dbReference>
<accession>E1IHD3</accession>
<dbReference type="PANTHER" id="PTHR43335:SF11">
    <property type="entry name" value="ABC TRANSPORTER RELATED"/>
    <property type="match status" value="1"/>
</dbReference>
<keyword evidence="2" id="KW-0813">Transport</keyword>
<dbReference type="PROSITE" id="PS50893">
    <property type="entry name" value="ABC_TRANSPORTER_2"/>
    <property type="match status" value="1"/>
</dbReference>
<evidence type="ECO:0000256" key="4">
    <source>
        <dbReference type="ARBA" id="ARBA00022840"/>
    </source>
</evidence>
<dbReference type="AlphaFoldDB" id="E1IHD3"/>
<dbReference type="Pfam" id="PF00005">
    <property type="entry name" value="ABC_tran"/>
    <property type="match status" value="1"/>
</dbReference>
<dbReference type="Proteomes" id="UP000054010">
    <property type="component" value="Unassembled WGS sequence"/>
</dbReference>
<sequence length="361" mass="39782">MVIEIEDLSKSYGHHDVLRGLSLRVAAGEVYGLLGPNGAGKSTLLHLLLGFLKPNAGRVQVFGSSNLEAMRAQIGYIPERQRYHTRYTAREYLHFMGEMSGLYGSELSNRVEELIVLVDLEADANRMLNTFSKGMLQRLGVAQALLGDPSLLLIDEPTSGLDPSGQRGVLDLLASLRDRGHTVFLCTHYLHEIEYLCDRVGVLARGQIAAEARVHDLRMPSSNVMIEVNLLEPELRNQLQALSMGITCEPRMIQIRQNTPQLQTEVLQILINAGVAILALEPLESPLEQFYTQAVQSVTPAQVAQRPKKEKPVFVATPADLAPPKRPVTRPPGEGETLLNELLRRSSGSANGETNKPESEK</sequence>
<protein>
    <submittedName>
        <fullName evidence="7">ABC transporter related protein</fullName>
    </submittedName>
</protein>
<dbReference type="GO" id="GO:0005524">
    <property type="term" value="F:ATP binding"/>
    <property type="evidence" value="ECO:0007669"/>
    <property type="project" value="UniProtKB-KW"/>
</dbReference>
<reference evidence="7 8" key="1">
    <citation type="journal article" date="2011" name="J. Bacteriol.">
        <title>Draft genome sequence of the anoxygenic filamentous phototrophic bacterium Oscillochloris trichoides subsp. DG-6.</title>
        <authorList>
            <person name="Kuznetsov B.B."/>
            <person name="Ivanovsky R.N."/>
            <person name="Keppen O.I."/>
            <person name="Sukhacheva M.V."/>
            <person name="Bumazhkin B.K."/>
            <person name="Patutina E.O."/>
            <person name="Beletsky A.V."/>
            <person name="Mardanov A.V."/>
            <person name="Baslerov R.V."/>
            <person name="Panteleeva A.N."/>
            <person name="Kolganova T.V."/>
            <person name="Ravin N.V."/>
            <person name="Skryabin K.G."/>
        </authorList>
    </citation>
    <scope>NUCLEOTIDE SEQUENCE [LARGE SCALE GENOMIC DNA]</scope>
    <source>
        <strain evidence="7 8">DG-6</strain>
    </source>
</reference>
<dbReference type="EMBL" id="ADVR01000114">
    <property type="protein sequence ID" value="EFO79386.1"/>
    <property type="molecule type" value="Genomic_DNA"/>
</dbReference>
<dbReference type="STRING" id="765420.OSCT_2734"/>
<evidence type="ECO:0000256" key="3">
    <source>
        <dbReference type="ARBA" id="ARBA00022741"/>
    </source>
</evidence>
<dbReference type="PANTHER" id="PTHR43335">
    <property type="entry name" value="ABC TRANSPORTER, ATP-BINDING PROTEIN"/>
    <property type="match status" value="1"/>
</dbReference>
<evidence type="ECO:0000256" key="1">
    <source>
        <dbReference type="ARBA" id="ARBA00005417"/>
    </source>
</evidence>
<dbReference type="CDD" id="cd03230">
    <property type="entry name" value="ABC_DR_subfamily_A"/>
    <property type="match status" value="1"/>
</dbReference>
<keyword evidence="3" id="KW-0547">Nucleotide-binding</keyword>
<organism evidence="7 8">
    <name type="scientific">Oscillochloris trichoides DG-6</name>
    <dbReference type="NCBI Taxonomy" id="765420"/>
    <lineage>
        <taxon>Bacteria</taxon>
        <taxon>Bacillati</taxon>
        <taxon>Chloroflexota</taxon>
        <taxon>Chloroflexia</taxon>
        <taxon>Chloroflexales</taxon>
        <taxon>Chloroflexineae</taxon>
        <taxon>Oscillochloridaceae</taxon>
        <taxon>Oscillochloris</taxon>
    </lineage>
</organism>
<comment type="similarity">
    <text evidence="1">Belongs to the ABC transporter superfamily.</text>
</comment>
<dbReference type="PROSITE" id="PS00211">
    <property type="entry name" value="ABC_TRANSPORTER_1"/>
    <property type="match status" value="1"/>
</dbReference>
<dbReference type="SMART" id="SM00382">
    <property type="entry name" value="AAA"/>
    <property type="match status" value="1"/>
</dbReference>
<comment type="caution">
    <text evidence="7">The sequence shown here is derived from an EMBL/GenBank/DDBJ whole genome shotgun (WGS) entry which is preliminary data.</text>
</comment>
<evidence type="ECO:0000256" key="2">
    <source>
        <dbReference type="ARBA" id="ARBA00022448"/>
    </source>
</evidence>
<evidence type="ECO:0000313" key="8">
    <source>
        <dbReference type="Proteomes" id="UP000054010"/>
    </source>
</evidence>
<name>E1IHD3_9CHLR</name>
<evidence type="ECO:0000259" key="6">
    <source>
        <dbReference type="PROSITE" id="PS50893"/>
    </source>
</evidence>
<keyword evidence="4" id="KW-0067">ATP-binding</keyword>
<dbReference type="HOGENOM" id="CLU_000604_1_2_0"/>
<gene>
    <name evidence="7" type="ORF">OSCT_2734</name>
</gene>
<dbReference type="InterPro" id="IPR003593">
    <property type="entry name" value="AAA+_ATPase"/>
</dbReference>
<dbReference type="SUPFAM" id="SSF52540">
    <property type="entry name" value="P-loop containing nucleoside triphosphate hydrolases"/>
    <property type="match status" value="1"/>
</dbReference>
<dbReference type="eggNOG" id="COG1131">
    <property type="taxonomic scope" value="Bacteria"/>
</dbReference>
<dbReference type="GO" id="GO:0016887">
    <property type="term" value="F:ATP hydrolysis activity"/>
    <property type="evidence" value="ECO:0007669"/>
    <property type="project" value="InterPro"/>
</dbReference>
<feature type="region of interest" description="Disordered" evidence="5">
    <location>
        <begin position="300"/>
        <end position="361"/>
    </location>
</feature>
<dbReference type="InterPro" id="IPR017871">
    <property type="entry name" value="ABC_transporter-like_CS"/>
</dbReference>
<proteinExistence type="inferred from homology"/>
<feature type="domain" description="ABC transporter" evidence="6">
    <location>
        <begin position="3"/>
        <end position="230"/>
    </location>
</feature>
<keyword evidence="8" id="KW-1185">Reference proteome</keyword>
<dbReference type="Gene3D" id="3.40.50.300">
    <property type="entry name" value="P-loop containing nucleotide triphosphate hydrolases"/>
    <property type="match status" value="1"/>
</dbReference>
<dbReference type="InterPro" id="IPR027417">
    <property type="entry name" value="P-loop_NTPase"/>
</dbReference>